<comment type="caution">
    <text evidence="2">The sequence shown here is derived from an EMBL/GenBank/DDBJ whole genome shotgun (WGS) entry which is preliminary data.</text>
</comment>
<reference evidence="2" key="1">
    <citation type="journal article" date="2014" name="Front. Microbiol.">
        <title>High frequency of phylogenetically diverse reductive dehalogenase-homologous genes in deep subseafloor sedimentary metagenomes.</title>
        <authorList>
            <person name="Kawai M."/>
            <person name="Futagami T."/>
            <person name="Toyoda A."/>
            <person name="Takaki Y."/>
            <person name="Nishi S."/>
            <person name="Hori S."/>
            <person name="Arai W."/>
            <person name="Tsubouchi T."/>
            <person name="Morono Y."/>
            <person name="Uchiyama I."/>
            <person name="Ito T."/>
            <person name="Fujiyama A."/>
            <person name="Inagaki F."/>
            <person name="Takami H."/>
        </authorList>
    </citation>
    <scope>NUCLEOTIDE SEQUENCE</scope>
    <source>
        <strain evidence="2">Expedition CK06-06</strain>
    </source>
</reference>
<accession>X1KV01</accession>
<feature type="region of interest" description="Disordered" evidence="1">
    <location>
        <begin position="13"/>
        <end position="33"/>
    </location>
</feature>
<proteinExistence type="predicted"/>
<protein>
    <submittedName>
        <fullName evidence="2">Uncharacterized protein</fullName>
    </submittedName>
</protein>
<dbReference type="AlphaFoldDB" id="X1KV01"/>
<gene>
    <name evidence="2" type="ORF">S06H3_10797</name>
</gene>
<feature type="compositionally biased region" description="Basic and acidic residues" evidence="1">
    <location>
        <begin position="23"/>
        <end position="33"/>
    </location>
</feature>
<evidence type="ECO:0000256" key="1">
    <source>
        <dbReference type="SAM" id="MobiDB-lite"/>
    </source>
</evidence>
<name>X1KV01_9ZZZZ</name>
<sequence length="139" mass="15075">MAKIRSMAKIKDKYGRVTPGKGPELEAGLRDPKKNWHDETLAAVEAWTGGVEGAIARDGFRKGVAAVDQTDYLDPALKLGVKRYRDGVTFGTPKYGEKFAPYRDVIEGTSLPPRGPVGDPANIERVRIMAAALHDAKVA</sequence>
<dbReference type="EMBL" id="BARV01005085">
    <property type="protein sequence ID" value="GAI10932.1"/>
    <property type="molecule type" value="Genomic_DNA"/>
</dbReference>
<organism evidence="2">
    <name type="scientific">marine sediment metagenome</name>
    <dbReference type="NCBI Taxonomy" id="412755"/>
    <lineage>
        <taxon>unclassified sequences</taxon>
        <taxon>metagenomes</taxon>
        <taxon>ecological metagenomes</taxon>
    </lineage>
</organism>
<evidence type="ECO:0000313" key="2">
    <source>
        <dbReference type="EMBL" id="GAI10932.1"/>
    </source>
</evidence>